<feature type="region of interest" description="C-terminal hotdog fold" evidence="4">
    <location>
        <begin position="1053"/>
        <end position="1193"/>
    </location>
</feature>
<dbReference type="InterPro" id="IPR042104">
    <property type="entry name" value="PKS_dehydratase_sf"/>
</dbReference>
<evidence type="ECO:0000259" key="6">
    <source>
        <dbReference type="PROSITE" id="PS52019"/>
    </source>
</evidence>
<dbReference type="Gene3D" id="3.40.50.150">
    <property type="entry name" value="Vaccinia Virus protein VP39"/>
    <property type="match status" value="1"/>
</dbReference>
<dbReference type="Proteomes" id="UP000759131">
    <property type="component" value="Unassembled WGS sequence"/>
</dbReference>
<feature type="domain" description="PKS/mFAS DH" evidence="6">
    <location>
        <begin position="902"/>
        <end position="1193"/>
    </location>
</feature>
<keyword evidence="8" id="KW-1185">Reference proteome</keyword>
<dbReference type="InterPro" id="IPR016036">
    <property type="entry name" value="Malonyl_transacylase_ACP-bd"/>
</dbReference>
<dbReference type="EMBL" id="OC857315">
    <property type="protein sequence ID" value="CAD7625005.1"/>
    <property type="molecule type" value="Genomic_DNA"/>
</dbReference>
<dbReference type="InterPro" id="IPR036291">
    <property type="entry name" value="NAD(P)-bd_dom_sf"/>
</dbReference>
<dbReference type="Pfam" id="PF00109">
    <property type="entry name" value="ketoacyl-synt"/>
    <property type="match status" value="2"/>
</dbReference>
<dbReference type="Gene3D" id="1.10.1200.10">
    <property type="entry name" value="ACP-like"/>
    <property type="match status" value="1"/>
</dbReference>
<dbReference type="GO" id="GO:0016491">
    <property type="term" value="F:oxidoreductase activity"/>
    <property type="evidence" value="ECO:0007669"/>
    <property type="project" value="InterPro"/>
</dbReference>
<dbReference type="SUPFAM" id="SSF51735">
    <property type="entry name" value="NAD(P)-binding Rossmann-fold domains"/>
    <property type="match status" value="1"/>
</dbReference>
<dbReference type="InterPro" id="IPR014031">
    <property type="entry name" value="Ketoacyl_synth_C"/>
</dbReference>
<dbReference type="SUPFAM" id="SSF52151">
    <property type="entry name" value="FabD/lysophospholipase-like"/>
    <property type="match status" value="1"/>
</dbReference>
<organism evidence="7">
    <name type="scientific">Medioppia subpectinata</name>
    <dbReference type="NCBI Taxonomy" id="1979941"/>
    <lineage>
        <taxon>Eukaryota</taxon>
        <taxon>Metazoa</taxon>
        <taxon>Ecdysozoa</taxon>
        <taxon>Arthropoda</taxon>
        <taxon>Chelicerata</taxon>
        <taxon>Arachnida</taxon>
        <taxon>Acari</taxon>
        <taxon>Acariformes</taxon>
        <taxon>Sarcoptiformes</taxon>
        <taxon>Oribatida</taxon>
        <taxon>Brachypylina</taxon>
        <taxon>Oppioidea</taxon>
        <taxon>Oppiidae</taxon>
        <taxon>Medioppia</taxon>
    </lineage>
</organism>
<dbReference type="Gene3D" id="3.10.129.110">
    <property type="entry name" value="Polyketide synthase dehydratase"/>
    <property type="match status" value="1"/>
</dbReference>
<dbReference type="EMBL" id="CAJPIZ010002740">
    <property type="protein sequence ID" value="CAG2105435.1"/>
    <property type="molecule type" value="Genomic_DNA"/>
</dbReference>
<evidence type="ECO:0000256" key="1">
    <source>
        <dbReference type="ARBA" id="ARBA00022450"/>
    </source>
</evidence>
<dbReference type="Pfam" id="PF13602">
    <property type="entry name" value="ADH_zinc_N_2"/>
    <property type="match status" value="1"/>
</dbReference>
<dbReference type="CDD" id="cd00833">
    <property type="entry name" value="PKS"/>
    <property type="match status" value="1"/>
</dbReference>
<dbReference type="PROSITE" id="PS52004">
    <property type="entry name" value="KS3_2"/>
    <property type="match status" value="1"/>
</dbReference>
<dbReference type="SMART" id="SM00825">
    <property type="entry name" value="PKS_KS"/>
    <property type="match status" value="1"/>
</dbReference>
<dbReference type="InterPro" id="IPR020841">
    <property type="entry name" value="PKS_Beta-ketoAc_synthase_dom"/>
</dbReference>
<dbReference type="Pfam" id="PF02801">
    <property type="entry name" value="Ketoacyl-synt_C"/>
    <property type="match status" value="1"/>
</dbReference>
<dbReference type="InterPro" id="IPR014043">
    <property type="entry name" value="Acyl_transferase_dom"/>
</dbReference>
<evidence type="ECO:0000259" key="5">
    <source>
        <dbReference type="PROSITE" id="PS52004"/>
    </source>
</evidence>
<dbReference type="SMART" id="SM00829">
    <property type="entry name" value="PKS_ER"/>
    <property type="match status" value="1"/>
</dbReference>
<dbReference type="Gene3D" id="3.40.366.10">
    <property type="entry name" value="Malonyl-Coenzyme A Acyl Carrier Protein, domain 2"/>
    <property type="match status" value="1"/>
</dbReference>
<evidence type="ECO:0000256" key="2">
    <source>
        <dbReference type="ARBA" id="ARBA00022553"/>
    </source>
</evidence>
<dbReference type="SUPFAM" id="SSF55048">
    <property type="entry name" value="Probable ACP-binding domain of malonyl-CoA ACP transacylase"/>
    <property type="match status" value="1"/>
</dbReference>
<evidence type="ECO:0000313" key="7">
    <source>
        <dbReference type="EMBL" id="CAD7625005.1"/>
    </source>
</evidence>
<dbReference type="Pfam" id="PF00698">
    <property type="entry name" value="Acyl_transf_1"/>
    <property type="match status" value="1"/>
</dbReference>
<dbReference type="InterPro" id="IPR050091">
    <property type="entry name" value="PKS_NRPS_Biosynth_Enz"/>
</dbReference>
<dbReference type="InterPro" id="IPR032821">
    <property type="entry name" value="PKS_assoc"/>
</dbReference>
<sequence>MDLKLSSIPNSVPHNKMSNTCDSDVVISGMSGRFPLSDSTDEFARNLFDGKDLVTDDDSRWPKGINDISGRMGRIKTYDRFDAQFFGYNESVAKEIDPQSRLLLEVTYEAIMDAGIHPNEIKGTQTGVYVGALVYGFTQGFPEYIQNDSPKSVRNSNMASMGNAKCLFAQRISYVFDFKGRRKKHLRRTRRSNWRNIDYAIVCGTHMSFEPFINQWQQLIGVCSPRGVSAVFDESADGYVKSEAVSCLFLQRRRDARRVCGHVLAARIGMDGNKKLGQFYPSGESQAALMRMTYRKANIDPLRLTYFESHSTATKAGDTEEVKAIYSAYCENRTKPLPLGALKSNMGHSEGASGVVSIVKVLIAFENQCIPPNINFNTLKRELRPYFPPLMPIIAKYAYIPDSSAFSAVYWQMKRQNLILRHLRHRHRRLAAVNNFGIGGSNAHVLLEPNPKVGTSDGLRIAETIPRIVNICGRTEDAVKYVMDFIQNNPKRVTNDFLALLAHTMKYTPNVNSAGFPYRGSLIIKKVSEESNEIKYKYERQIGEMKSKSIRPLWLVFPGLGGQWPAMAKALMTIKIFADKVEECYQILHEFGIDLKYYLLSEDKASMSSVNAKFCSTIALEIALFEVMKALDIKPDGIIGHSFGEIACAYADGCLTTREALVLTYARAMVSKQFKHLIPKGLMAVVGLSKENVMHLCPKEIFIACNNAKTDVVLSGPMNEMKELMKTLEENRVFVRQLESNEIPYHSQYLQPIVEPMKQIIRQYVKIREIRPKKWLSTCIMTDEKILSVNYMTDEYFAHNLLNEVKFYDRLQQLPSDAIVLELSPHSLFGRTVAETLPDSTYISLIKKDSNNTNMDMFLSGLTQLYELGFNLAIDKLYSRVEWPVARNTQSIASLIQWDHSHRYVTKLYPHNYNRLNASDMNEVIDPTLKEDAFCLDHRLNGRPVFPAARYLLLVWQMVASGLGTSWYKLSVIFENVQFINFVLLSETSTNELQIKYSPKWLHPVWAHHDEFAIMETERECVRGYIRVVANNDIVLMAQNKLNGVEHRLSHCEYRLERDDIYKDLRILGLDYGTEFQRLRRVATNDFNEMYGLCEWDGNIVTFLDSLFHSVYLSVSYRKLMVPVVVNRINIDPQVLLRALKQNRIIEQDVETTKMDHDHQNDYNISPNLDIPGTLLINTGRFALFSANIPFYYNKKRNQLVTYGIEVQDLITQPIPRNTNTKHLTLDSYEFVANEDMEAIDDCHKIVIEEYLDVNINNNKKDDINNVMQNIQQNLEYNLNNDLINQIQANERIIRSLVDIVCENIPQKHEIKVTEINLSNNLLVKEVEEFINKFVIIPIDIDYSIFVKAINGEIEEYKHNVIEWDFKSSLNLKSNHLIIFRDSQELWETDLTAFVQDLYDSIQTNGFLLSVFRYKFTEPEILIMSLNENLKINCNNKSFEKRINDFISTANNMGFHLISSKCDTIATKALLLKKITPIVKIPQNDEIIIINTDYKQWFDLIKAKFIEKRDNNQNDRHVWLVANDSCINGIIGLMNCLRLEPGGEVFRYIFQEIIIKTIDMYGLWRMTQPGGEVFRYIFQMDTNTDANIDFNTKPYSEILANDLFANIIKGGKVGTYRHLKLPKDYDKCLSNDYYLNVRQTRDLSSLQWFDSRNIADVKEKYLTNNTKTFQNKVHIYYTGLTFKDIMHATGRIPMGPEKLYTNCLFGFEYVGRRADTGERVMGLEFGRMFCTSANVADNYMTDIPEHWSMAEAVTVLTTYSTVHYGLIKRANLRKGESVLIHSAAGGVGQAAINVCKHYECDIYATVGSEEKKQFLINEYNIPEKQIFTSRDILFKNEIMDATDGQGVDVVLNSLTGEKLSAGLECLAISGRFVEIGKYDMFYKNQLAMNNSIHDIQFIRVFLDYVIMNDIYYLNEFYDWMHKNSTNGCVKPLNYTMFEAKDADKAFRYMTSGKHIGKVIVNMRDEERERTALTFIKPVPKLLVSVKTYFNPNKVYIITGGLGEKSNYGFGNSLCERICEERRRDGLHGLAVQYGPIGDVGVFESTSNKSSFVSTVKKQRIHWCCDVLDKLLTINKPIVTSYIIQDNSNETKETDGKHKRIIVDFWRTVGIDPKCTPNDTTLADIGLDSMFAVELQQELNRSYHAHLTITQLKTITIGMLKEFESGVDHTLRAYIQKLTKQ</sequence>
<dbReference type="Gene3D" id="3.30.70.3290">
    <property type="match status" value="1"/>
</dbReference>
<dbReference type="InterPro" id="IPR036736">
    <property type="entry name" value="ACP-like_sf"/>
</dbReference>
<name>A0A7R9KMS3_9ACAR</name>
<dbReference type="InterPro" id="IPR016039">
    <property type="entry name" value="Thiolase-like"/>
</dbReference>
<dbReference type="Gene3D" id="3.40.47.10">
    <property type="match status" value="2"/>
</dbReference>
<dbReference type="SUPFAM" id="SSF50129">
    <property type="entry name" value="GroES-like"/>
    <property type="match status" value="1"/>
</dbReference>
<dbReference type="Pfam" id="PF21149">
    <property type="entry name" value="FAS_pseudo-KR"/>
    <property type="match status" value="2"/>
</dbReference>
<dbReference type="Gene3D" id="3.40.50.720">
    <property type="entry name" value="NAD(P)-binding Rossmann-like Domain"/>
    <property type="match status" value="1"/>
</dbReference>
<keyword evidence="3" id="KW-0808">Transferase</keyword>
<gene>
    <name evidence="7" type="ORF">OSB1V03_LOCUS5442</name>
</gene>
<reference evidence="7" key="1">
    <citation type="submission" date="2020-11" db="EMBL/GenBank/DDBJ databases">
        <authorList>
            <person name="Tran Van P."/>
        </authorList>
    </citation>
    <scope>NUCLEOTIDE SEQUENCE</scope>
</reference>
<dbReference type="InterPro" id="IPR049900">
    <property type="entry name" value="PKS_mFAS_DH"/>
</dbReference>
<protein>
    <submittedName>
        <fullName evidence="7">Uncharacterized protein</fullName>
    </submittedName>
</protein>
<dbReference type="UniPathway" id="UPA00094"/>
<dbReference type="SUPFAM" id="SSF47336">
    <property type="entry name" value="ACP-like"/>
    <property type="match status" value="1"/>
</dbReference>
<dbReference type="GO" id="GO:0004312">
    <property type="term" value="F:fatty acid synthase activity"/>
    <property type="evidence" value="ECO:0007669"/>
    <property type="project" value="TreeGrafter"/>
</dbReference>
<dbReference type="Pfam" id="PF16197">
    <property type="entry name" value="KAsynt_C_assoc"/>
    <property type="match status" value="1"/>
</dbReference>
<dbReference type="SMART" id="SM00827">
    <property type="entry name" value="PKS_AT"/>
    <property type="match status" value="1"/>
</dbReference>
<dbReference type="Gene3D" id="3.90.180.10">
    <property type="entry name" value="Medium-chain alcohol dehydrogenases, catalytic domain"/>
    <property type="match status" value="1"/>
</dbReference>
<keyword evidence="1" id="KW-0596">Phosphopantetheine</keyword>
<feature type="domain" description="Ketosynthase family 3 (KS3)" evidence="5">
    <location>
        <begin position="22"/>
        <end position="449"/>
    </location>
</feature>
<keyword evidence="2" id="KW-0597">Phosphoprotein</keyword>
<dbReference type="CDD" id="cd05195">
    <property type="entry name" value="enoyl_red"/>
    <property type="match status" value="1"/>
</dbReference>
<dbReference type="SUPFAM" id="SSF53901">
    <property type="entry name" value="Thiolase-like"/>
    <property type="match status" value="2"/>
</dbReference>
<feature type="region of interest" description="N-terminal hotdog fold" evidence="4">
    <location>
        <begin position="902"/>
        <end position="1033"/>
    </location>
</feature>
<proteinExistence type="predicted"/>
<evidence type="ECO:0000256" key="3">
    <source>
        <dbReference type="ARBA" id="ARBA00022679"/>
    </source>
</evidence>
<dbReference type="InterPro" id="IPR001227">
    <property type="entry name" value="Ac_transferase_dom_sf"/>
</dbReference>
<dbReference type="InterPro" id="IPR011032">
    <property type="entry name" value="GroES-like_sf"/>
</dbReference>
<dbReference type="OrthoDB" id="6505209at2759"/>
<dbReference type="PANTHER" id="PTHR43775">
    <property type="entry name" value="FATTY ACID SYNTHASE"/>
    <property type="match status" value="1"/>
</dbReference>
<evidence type="ECO:0000313" key="8">
    <source>
        <dbReference type="Proteomes" id="UP000759131"/>
    </source>
</evidence>
<dbReference type="GO" id="GO:0006633">
    <property type="term" value="P:fatty acid biosynthetic process"/>
    <property type="evidence" value="ECO:0007669"/>
    <property type="project" value="UniProtKB-UniPathway"/>
</dbReference>
<dbReference type="InterPro" id="IPR016035">
    <property type="entry name" value="Acyl_Trfase/lysoPLipase"/>
</dbReference>
<dbReference type="InterPro" id="IPR020843">
    <property type="entry name" value="ER"/>
</dbReference>
<dbReference type="PROSITE" id="PS52019">
    <property type="entry name" value="PKS_MFAS_DH"/>
    <property type="match status" value="1"/>
</dbReference>
<feature type="active site" description="Proton acceptor; for dehydratase activity" evidence="4">
    <location>
        <position position="938"/>
    </location>
</feature>
<dbReference type="PANTHER" id="PTHR43775:SF23">
    <property type="entry name" value="FATTY ACID SYNTHASE 3"/>
    <property type="match status" value="1"/>
</dbReference>
<dbReference type="InterPro" id="IPR014030">
    <property type="entry name" value="Ketoacyl_synth_N"/>
</dbReference>
<dbReference type="InterPro" id="IPR029063">
    <property type="entry name" value="SAM-dependent_MTases_sf"/>
</dbReference>
<dbReference type="FunFam" id="3.40.50.720:FF:000209">
    <property type="entry name" value="Polyketide synthase Pks12"/>
    <property type="match status" value="1"/>
</dbReference>
<feature type="active site" description="Proton donor; for dehydratase activity" evidence="4">
    <location>
        <position position="1105"/>
    </location>
</feature>
<dbReference type="InterPro" id="IPR049391">
    <property type="entry name" value="FAS_pseudo-KR"/>
</dbReference>
<accession>A0A7R9KMS3</accession>
<evidence type="ECO:0000256" key="4">
    <source>
        <dbReference type="PROSITE-ProRule" id="PRU01363"/>
    </source>
</evidence>